<protein>
    <submittedName>
        <fullName evidence="3">Uncharacterized protein</fullName>
    </submittedName>
</protein>
<name>A0A915HG58_ROMCU</name>
<evidence type="ECO:0000256" key="1">
    <source>
        <dbReference type="SAM" id="MobiDB-lite"/>
    </source>
</evidence>
<proteinExistence type="predicted"/>
<evidence type="ECO:0000313" key="2">
    <source>
        <dbReference type="Proteomes" id="UP000887565"/>
    </source>
</evidence>
<organism evidence="2 3">
    <name type="scientific">Romanomermis culicivorax</name>
    <name type="common">Nematode worm</name>
    <dbReference type="NCBI Taxonomy" id="13658"/>
    <lineage>
        <taxon>Eukaryota</taxon>
        <taxon>Metazoa</taxon>
        <taxon>Ecdysozoa</taxon>
        <taxon>Nematoda</taxon>
        <taxon>Enoplea</taxon>
        <taxon>Dorylaimia</taxon>
        <taxon>Mermithida</taxon>
        <taxon>Mermithoidea</taxon>
        <taxon>Mermithidae</taxon>
        <taxon>Romanomermis</taxon>
    </lineage>
</organism>
<reference evidence="3" key="1">
    <citation type="submission" date="2022-11" db="UniProtKB">
        <authorList>
            <consortium name="WormBaseParasite"/>
        </authorList>
    </citation>
    <scope>IDENTIFICATION</scope>
</reference>
<keyword evidence="2" id="KW-1185">Reference proteome</keyword>
<feature type="region of interest" description="Disordered" evidence="1">
    <location>
        <begin position="29"/>
        <end position="48"/>
    </location>
</feature>
<accession>A0A915HG58</accession>
<sequence>MADEANAVVVTGINDVDRKGGAGGAPLGAATECAADSKSRRPGGGDGTETVRYAFETALDKAASSAVIEPTRSGREENISSSTLLRMNAEKIILGVGRRFWQVFVHSNHNLIELPVVMLHHSLRKTTDEISSIRKTGGKRYFRNLFVVKRKLSRENVGFSINIDFRTTKLKT</sequence>
<dbReference type="AlphaFoldDB" id="A0A915HG58"/>
<dbReference type="WBParaSite" id="nRc.2.0.1.t01012-RA">
    <property type="protein sequence ID" value="nRc.2.0.1.t01012-RA"/>
    <property type="gene ID" value="nRc.2.0.1.g01012"/>
</dbReference>
<evidence type="ECO:0000313" key="3">
    <source>
        <dbReference type="WBParaSite" id="nRc.2.0.1.t01012-RA"/>
    </source>
</evidence>
<dbReference type="Proteomes" id="UP000887565">
    <property type="component" value="Unplaced"/>
</dbReference>